<name>A0A090Y2P9_PAEMA</name>
<dbReference type="HOGENOM" id="CLU_2701270_0_0_9"/>
<comment type="caution">
    <text evidence="1">The sequence shown here is derived from an EMBL/GenBank/DDBJ whole genome shotgun (WGS) entry which is preliminary data.</text>
</comment>
<dbReference type="STRING" id="44252.DJ90_2796"/>
<accession>A0A090Y2P9</accession>
<reference evidence="1 2" key="1">
    <citation type="submission" date="2014-04" db="EMBL/GenBank/DDBJ databases">
        <authorList>
            <person name="Bishop-Lilly K.A."/>
            <person name="Broomall S.M."/>
            <person name="Chain P.S."/>
            <person name="Chertkov O."/>
            <person name="Coyne S.R."/>
            <person name="Daligault H.E."/>
            <person name="Davenport K.W."/>
            <person name="Erkkila T."/>
            <person name="Frey K.G."/>
            <person name="Gibbons H.S."/>
            <person name="Gu W."/>
            <person name="Jaissle J."/>
            <person name="Johnson S.L."/>
            <person name="Koroleva G.I."/>
            <person name="Ladner J.T."/>
            <person name="Lo C.-C."/>
            <person name="Minogue T.D."/>
            <person name="Munk C."/>
            <person name="Palacios G.F."/>
            <person name="Redden C.L."/>
            <person name="Rosenzweig C.N."/>
            <person name="Scholz M.B."/>
            <person name="Teshima H."/>
            <person name="Xu Y."/>
        </authorList>
    </citation>
    <scope>NUCLEOTIDE SEQUENCE [LARGE SCALE GENOMIC DNA]</scope>
    <source>
        <strain evidence="1 2">8244</strain>
    </source>
</reference>
<evidence type="ECO:0000313" key="1">
    <source>
        <dbReference type="EMBL" id="KFM93018.1"/>
    </source>
</evidence>
<dbReference type="AlphaFoldDB" id="A0A090Y2P9"/>
<gene>
    <name evidence="1" type="ORF">DJ90_2796</name>
</gene>
<dbReference type="EMBL" id="JMQA01000053">
    <property type="protein sequence ID" value="KFM93018.1"/>
    <property type="molecule type" value="Genomic_DNA"/>
</dbReference>
<proteinExistence type="predicted"/>
<protein>
    <submittedName>
        <fullName evidence="1">Uncharacterized protein</fullName>
    </submittedName>
</protein>
<evidence type="ECO:0000313" key="2">
    <source>
        <dbReference type="Proteomes" id="UP000029278"/>
    </source>
</evidence>
<organism evidence="1 2">
    <name type="scientific">Paenibacillus macerans</name>
    <name type="common">Bacillus macerans</name>
    <dbReference type="NCBI Taxonomy" id="44252"/>
    <lineage>
        <taxon>Bacteria</taxon>
        <taxon>Bacillati</taxon>
        <taxon>Bacillota</taxon>
        <taxon>Bacilli</taxon>
        <taxon>Bacillales</taxon>
        <taxon>Paenibacillaceae</taxon>
        <taxon>Paenibacillus</taxon>
    </lineage>
</organism>
<keyword evidence="2" id="KW-1185">Reference proteome</keyword>
<dbReference type="Proteomes" id="UP000029278">
    <property type="component" value="Unassembled WGS sequence"/>
</dbReference>
<sequence length="73" mass="8371">MYNAGCPARRVRWNHAELGLRQKGLSRRRRFFSGALICIILKKLGRVEDDAQVEEGRSFIYLELAKVSSFSAK</sequence>